<sequence length="95" mass="10247">MEAISTPAMIPFHQASRSDEQKGGLLDQPAEVQKNKPPHPERETSSSKDMGNLAPAHSREENKTTAHPQPASKPGVANSVNSGYLPRKPPTNDPK</sequence>
<evidence type="ECO:0000313" key="3">
    <source>
        <dbReference type="Proteomes" id="UP001279734"/>
    </source>
</evidence>
<organism evidence="2 3">
    <name type="scientific">Nepenthes gracilis</name>
    <name type="common">Slender pitcher plant</name>
    <dbReference type="NCBI Taxonomy" id="150966"/>
    <lineage>
        <taxon>Eukaryota</taxon>
        <taxon>Viridiplantae</taxon>
        <taxon>Streptophyta</taxon>
        <taxon>Embryophyta</taxon>
        <taxon>Tracheophyta</taxon>
        <taxon>Spermatophyta</taxon>
        <taxon>Magnoliopsida</taxon>
        <taxon>eudicotyledons</taxon>
        <taxon>Gunneridae</taxon>
        <taxon>Pentapetalae</taxon>
        <taxon>Caryophyllales</taxon>
        <taxon>Nepenthaceae</taxon>
        <taxon>Nepenthes</taxon>
    </lineage>
</organism>
<dbReference type="Proteomes" id="UP001279734">
    <property type="component" value="Unassembled WGS sequence"/>
</dbReference>
<keyword evidence="3" id="KW-1185">Reference proteome</keyword>
<feature type="region of interest" description="Disordered" evidence="1">
    <location>
        <begin position="1"/>
        <end position="95"/>
    </location>
</feature>
<reference evidence="2" key="1">
    <citation type="submission" date="2023-05" db="EMBL/GenBank/DDBJ databases">
        <title>Nepenthes gracilis genome sequencing.</title>
        <authorList>
            <person name="Fukushima K."/>
        </authorList>
    </citation>
    <scope>NUCLEOTIDE SEQUENCE</scope>
    <source>
        <strain evidence="2">SING2019-196</strain>
    </source>
</reference>
<accession>A0AAD3TMA9</accession>
<name>A0AAD3TMA9_NEPGR</name>
<dbReference type="EMBL" id="BSYO01000041">
    <property type="protein sequence ID" value="GMH31776.1"/>
    <property type="molecule type" value="Genomic_DNA"/>
</dbReference>
<protein>
    <submittedName>
        <fullName evidence="2">Uncharacterized protein</fullName>
    </submittedName>
</protein>
<proteinExistence type="predicted"/>
<dbReference type="AlphaFoldDB" id="A0AAD3TMA9"/>
<evidence type="ECO:0000313" key="2">
    <source>
        <dbReference type="EMBL" id="GMH31776.1"/>
    </source>
</evidence>
<comment type="caution">
    <text evidence="2">The sequence shown here is derived from an EMBL/GenBank/DDBJ whole genome shotgun (WGS) entry which is preliminary data.</text>
</comment>
<gene>
    <name evidence="2" type="ORF">Nepgr_033620</name>
</gene>
<evidence type="ECO:0000256" key="1">
    <source>
        <dbReference type="SAM" id="MobiDB-lite"/>
    </source>
</evidence>